<feature type="region of interest" description="Disordered" evidence="1">
    <location>
        <begin position="65"/>
        <end position="86"/>
    </location>
</feature>
<gene>
    <name evidence="3" type="ORF">K5P26_10545</name>
</gene>
<dbReference type="RefSeq" id="WP_201928332.1">
    <property type="nucleotide sequence ID" value="NZ_JAERPO010000002.1"/>
</dbReference>
<dbReference type="EMBL" id="JAILXK010000002">
    <property type="protein sequence ID" value="MBY4637573.1"/>
    <property type="molecule type" value="Genomic_DNA"/>
</dbReference>
<evidence type="ECO:0000256" key="1">
    <source>
        <dbReference type="SAM" id="MobiDB-lite"/>
    </source>
</evidence>
<accession>A0ABS7MF27</accession>
<keyword evidence="4" id="KW-1185">Reference proteome</keyword>
<evidence type="ECO:0000313" key="4">
    <source>
        <dbReference type="Proteomes" id="UP001166571"/>
    </source>
</evidence>
<evidence type="ECO:0000313" key="3">
    <source>
        <dbReference type="EMBL" id="MBY4637573.1"/>
    </source>
</evidence>
<dbReference type="Proteomes" id="UP001166571">
    <property type="component" value="Unassembled WGS sequence"/>
</dbReference>
<keyword evidence="2" id="KW-0732">Signal</keyword>
<protein>
    <submittedName>
        <fullName evidence="3">Uncharacterized protein</fullName>
    </submittedName>
</protein>
<organism evidence="3 4">
    <name type="scientific">Sphingopyxis jiangsuensis</name>
    <dbReference type="NCBI Taxonomy" id="2871171"/>
    <lineage>
        <taxon>Bacteria</taxon>
        <taxon>Pseudomonadati</taxon>
        <taxon>Pseudomonadota</taxon>
        <taxon>Alphaproteobacteria</taxon>
        <taxon>Sphingomonadales</taxon>
        <taxon>Sphingomonadaceae</taxon>
        <taxon>Sphingopyxis</taxon>
    </lineage>
</organism>
<name>A0ABS7MF27_9SPHN</name>
<feature type="signal peptide" evidence="2">
    <location>
        <begin position="1"/>
        <end position="20"/>
    </location>
</feature>
<sequence length="86" mass="9088">MIRILSLAAALAAAPTAVHAKAEAPQGEKPAAEKKICKRETATGSIMARVTCRTKAEWEAITAQSQADRDLANDAARSRSLVGQSR</sequence>
<proteinExistence type="predicted"/>
<feature type="chain" id="PRO_5047527783" evidence="2">
    <location>
        <begin position="21"/>
        <end position="86"/>
    </location>
</feature>
<evidence type="ECO:0000256" key="2">
    <source>
        <dbReference type="SAM" id="SignalP"/>
    </source>
</evidence>
<comment type="caution">
    <text evidence="3">The sequence shown here is derived from an EMBL/GenBank/DDBJ whole genome shotgun (WGS) entry which is preliminary data.</text>
</comment>
<reference evidence="3" key="1">
    <citation type="submission" date="2021-08" db="EMBL/GenBank/DDBJ databases">
        <title>Sphingopyxis panaciterrulae sp. nov., isolated from the surface water of the Yellow Sea.</title>
        <authorList>
            <person name="Gao Z."/>
            <person name="Zhang D."/>
            <person name="Zhang A."/>
        </authorList>
    </citation>
    <scope>NUCLEOTIDE SEQUENCE</scope>
    <source>
        <strain evidence="3">XHP0097</strain>
    </source>
</reference>